<feature type="transmembrane region" description="Helical" evidence="1">
    <location>
        <begin position="225"/>
        <end position="245"/>
    </location>
</feature>
<dbReference type="Proteomes" id="UP000319004">
    <property type="component" value="Chromosome"/>
</dbReference>
<reference evidence="2 3" key="1">
    <citation type="submission" date="2019-03" db="EMBL/GenBank/DDBJ databases">
        <title>Deep-cultivation of Planctomycetes and their phenomic and genomic characterization uncovers novel biology.</title>
        <authorList>
            <person name="Wiegand S."/>
            <person name="Jogler M."/>
            <person name="Boedeker C."/>
            <person name="Pinto D."/>
            <person name="Vollmers J."/>
            <person name="Rivas-Marin E."/>
            <person name="Kohn T."/>
            <person name="Peeters S.H."/>
            <person name="Heuer A."/>
            <person name="Rast P."/>
            <person name="Oberbeckmann S."/>
            <person name="Bunk B."/>
            <person name="Jeske O."/>
            <person name="Meyerdierks A."/>
            <person name="Storesund J.E."/>
            <person name="Kallscheuer N."/>
            <person name="Luecker S."/>
            <person name="Lage O.M."/>
            <person name="Pohl T."/>
            <person name="Merkel B.J."/>
            <person name="Hornburger P."/>
            <person name="Mueller R.-W."/>
            <person name="Bruemmer F."/>
            <person name="Labrenz M."/>
            <person name="Spormann A.M."/>
            <person name="Op den Camp H."/>
            <person name="Overmann J."/>
            <person name="Amann R."/>
            <person name="Jetten M.S.M."/>
            <person name="Mascher T."/>
            <person name="Medema M.H."/>
            <person name="Devos D.P."/>
            <person name="Kaster A.-K."/>
            <person name="Ovreas L."/>
            <person name="Rohde M."/>
            <person name="Galperin M.Y."/>
            <person name="Jogler C."/>
        </authorList>
    </citation>
    <scope>NUCLEOTIDE SEQUENCE [LARGE SCALE GENOMIC DNA]</scope>
    <source>
        <strain evidence="2 3">Enr13</strain>
    </source>
</reference>
<accession>A0A518I0F4</accession>
<keyword evidence="1" id="KW-0812">Transmembrane</keyword>
<evidence type="ECO:0000313" key="3">
    <source>
        <dbReference type="Proteomes" id="UP000319004"/>
    </source>
</evidence>
<feature type="transmembrane region" description="Helical" evidence="1">
    <location>
        <begin position="442"/>
        <end position="460"/>
    </location>
</feature>
<dbReference type="Pfam" id="PF13197">
    <property type="entry name" value="DUF4013"/>
    <property type="match status" value="1"/>
</dbReference>
<gene>
    <name evidence="2" type="ORF">Enr13x_65020</name>
</gene>
<evidence type="ECO:0000256" key="1">
    <source>
        <dbReference type="SAM" id="Phobius"/>
    </source>
</evidence>
<keyword evidence="3" id="KW-1185">Reference proteome</keyword>
<feature type="transmembrane region" description="Helical" evidence="1">
    <location>
        <begin position="496"/>
        <end position="514"/>
    </location>
</feature>
<feature type="transmembrane region" description="Helical" evidence="1">
    <location>
        <begin position="361"/>
        <end position="386"/>
    </location>
</feature>
<evidence type="ECO:0008006" key="4">
    <source>
        <dbReference type="Google" id="ProtNLM"/>
    </source>
</evidence>
<sequence>MVRRRSEVNHAKNEKKVSEFAFQFAKNAHLPGEQDSLDFGQPSDRAIVAGRGAVKADKSLKVFFAATDCGSPWTASHRILCNEVIEPTNELSSPEIETGGVPGGERIGLGDDVQASSTAVGTMPATVLPGASVLPVEGELMTRSDAVAPVADASPPARRGLVRTVVAGITWLISTLFCLASLIVCLAVLAAIPILQLITFGYLLDVAGRLARGGTVRGSLPHLRAAGQIGIVVLAVVVGSLPVQLLAHWESVASLIAPDAAQATVLRIAAIAAACLGVLYLLWALARGGRLVHFLWPQPKRMLRQAWRPSTYLPLPDRLWDFTHSLELGRFFWLGLRGALGTLVWLIPAMIIIAANRNGETGLAGLVGGLALIALGVVLLYLPMLQAHFAAENRLRALFEVRRIRRLFCYAPWAWLTAMVLGLVILPIPLYLLKIEATPREVVWLPTLMFVAFILPARWAEGLAMRRAKRIALRHRDGAVKPTGTWSFLSRWTVRLLMPGVVAIYLFFVTLSQYTSWDGLQTWVQQHAVLIPIPFLGGV</sequence>
<protein>
    <recommendedName>
        <fullName evidence="4">DUF4013 domain-containing protein</fullName>
    </recommendedName>
</protein>
<evidence type="ECO:0000313" key="2">
    <source>
        <dbReference type="EMBL" id="QDV46593.1"/>
    </source>
</evidence>
<name>A0A518I0F4_9BACT</name>
<keyword evidence="1" id="KW-0472">Membrane</keyword>
<keyword evidence="1" id="KW-1133">Transmembrane helix</keyword>
<organism evidence="2 3">
    <name type="scientific">Stieleria neptunia</name>
    <dbReference type="NCBI Taxonomy" id="2527979"/>
    <lineage>
        <taxon>Bacteria</taxon>
        <taxon>Pseudomonadati</taxon>
        <taxon>Planctomycetota</taxon>
        <taxon>Planctomycetia</taxon>
        <taxon>Pirellulales</taxon>
        <taxon>Pirellulaceae</taxon>
        <taxon>Stieleria</taxon>
    </lineage>
</organism>
<feature type="transmembrane region" description="Helical" evidence="1">
    <location>
        <begin position="331"/>
        <end position="355"/>
    </location>
</feature>
<dbReference type="EMBL" id="CP037423">
    <property type="protein sequence ID" value="QDV46593.1"/>
    <property type="molecule type" value="Genomic_DNA"/>
</dbReference>
<proteinExistence type="predicted"/>
<feature type="transmembrane region" description="Helical" evidence="1">
    <location>
        <begin position="265"/>
        <end position="286"/>
    </location>
</feature>
<feature type="transmembrane region" description="Helical" evidence="1">
    <location>
        <begin position="407"/>
        <end position="430"/>
    </location>
</feature>
<dbReference type="AlphaFoldDB" id="A0A518I0F4"/>
<feature type="transmembrane region" description="Helical" evidence="1">
    <location>
        <begin position="171"/>
        <end position="204"/>
    </location>
</feature>
<dbReference type="KEGG" id="snep:Enr13x_65020"/>
<dbReference type="InterPro" id="IPR025098">
    <property type="entry name" value="DUF4013"/>
</dbReference>